<dbReference type="SUPFAM" id="SSF52833">
    <property type="entry name" value="Thioredoxin-like"/>
    <property type="match status" value="1"/>
</dbReference>
<gene>
    <name evidence="1" type="ORF">JF922_22425</name>
</gene>
<name>A0A934KER6_9BACT</name>
<dbReference type="InterPro" id="IPR036249">
    <property type="entry name" value="Thioredoxin-like_sf"/>
</dbReference>
<dbReference type="AlphaFoldDB" id="A0A934KER6"/>
<dbReference type="RefSeq" id="WP_338204782.1">
    <property type="nucleotide sequence ID" value="NZ_JAEKNR010000219.1"/>
</dbReference>
<keyword evidence="2" id="KW-1185">Reference proteome</keyword>
<accession>A0A934KER6</accession>
<protein>
    <submittedName>
        <fullName evidence="1">Redoxin domain-containing protein</fullName>
    </submittedName>
</protein>
<dbReference type="Proteomes" id="UP000612893">
    <property type="component" value="Unassembled WGS sequence"/>
</dbReference>
<evidence type="ECO:0000313" key="2">
    <source>
        <dbReference type="Proteomes" id="UP000612893"/>
    </source>
</evidence>
<comment type="caution">
    <text evidence="1">The sequence shown here is derived from an EMBL/GenBank/DDBJ whole genome shotgun (WGS) entry which is preliminary data.</text>
</comment>
<evidence type="ECO:0000313" key="1">
    <source>
        <dbReference type="EMBL" id="MBJ7600810.1"/>
    </source>
</evidence>
<organism evidence="1 2">
    <name type="scientific">Candidatus Nephthysia bennettiae</name>
    <dbReference type="NCBI Taxonomy" id="3127016"/>
    <lineage>
        <taxon>Bacteria</taxon>
        <taxon>Bacillati</taxon>
        <taxon>Candidatus Dormiibacterota</taxon>
        <taxon>Candidatus Dormibacteria</taxon>
        <taxon>Candidatus Dormibacterales</taxon>
        <taxon>Candidatus Dormibacteraceae</taxon>
        <taxon>Candidatus Nephthysia</taxon>
    </lineage>
</organism>
<proteinExistence type="predicted"/>
<dbReference type="Gene3D" id="3.40.30.10">
    <property type="entry name" value="Glutaredoxin"/>
    <property type="match status" value="1"/>
</dbReference>
<sequence length="53" mass="5758">MKVNSTDMAQIGPAVGVPFPDFQLPDAGGETISLHAWRAGRPALVVFYRSAKW</sequence>
<dbReference type="EMBL" id="JAEKNR010000219">
    <property type="protein sequence ID" value="MBJ7600810.1"/>
    <property type="molecule type" value="Genomic_DNA"/>
</dbReference>
<reference evidence="1" key="1">
    <citation type="submission" date="2020-10" db="EMBL/GenBank/DDBJ databases">
        <title>Ca. Dormibacterota MAGs.</title>
        <authorList>
            <person name="Montgomery K."/>
        </authorList>
    </citation>
    <scope>NUCLEOTIDE SEQUENCE [LARGE SCALE GENOMIC DNA]</scope>
    <source>
        <strain evidence="1">SC8812_S17_10</strain>
    </source>
</reference>